<keyword evidence="3" id="KW-1185">Reference proteome</keyword>
<accession>A0ABP6X9P6</accession>
<comment type="caution">
    <text evidence="2">The sequence shown here is derived from an EMBL/GenBank/DDBJ whole genome shotgun (WGS) entry which is preliminary data.</text>
</comment>
<organism evidence="2 3">
    <name type="scientific">Amycolatopsis ultiminotia</name>
    <dbReference type="NCBI Taxonomy" id="543629"/>
    <lineage>
        <taxon>Bacteria</taxon>
        <taxon>Bacillati</taxon>
        <taxon>Actinomycetota</taxon>
        <taxon>Actinomycetes</taxon>
        <taxon>Pseudonocardiales</taxon>
        <taxon>Pseudonocardiaceae</taxon>
        <taxon>Amycolatopsis</taxon>
    </lineage>
</organism>
<evidence type="ECO:0008006" key="4">
    <source>
        <dbReference type="Google" id="ProtNLM"/>
    </source>
</evidence>
<reference evidence="3" key="1">
    <citation type="journal article" date="2019" name="Int. J. Syst. Evol. Microbiol.">
        <title>The Global Catalogue of Microorganisms (GCM) 10K type strain sequencing project: providing services to taxonomists for standard genome sequencing and annotation.</title>
        <authorList>
            <consortium name="The Broad Institute Genomics Platform"/>
            <consortium name="The Broad Institute Genome Sequencing Center for Infectious Disease"/>
            <person name="Wu L."/>
            <person name="Ma J."/>
        </authorList>
    </citation>
    <scope>NUCLEOTIDE SEQUENCE [LARGE SCALE GENOMIC DNA]</scope>
    <source>
        <strain evidence="3">JCM 16898</strain>
    </source>
</reference>
<sequence>MTDATEQTPPHDPPATNPNTATTMEPEYYRETGPSTAYFTIHPDGHVEYHRDGHTRPATVLTADTVRSLAESGSLQPTTTPPTA</sequence>
<evidence type="ECO:0000313" key="2">
    <source>
        <dbReference type="EMBL" id="GAA3561811.1"/>
    </source>
</evidence>
<name>A0ABP6X9P6_9PSEU</name>
<feature type="region of interest" description="Disordered" evidence="1">
    <location>
        <begin position="1"/>
        <end position="27"/>
    </location>
</feature>
<dbReference type="EMBL" id="BAAAZN010000011">
    <property type="protein sequence ID" value="GAA3561811.1"/>
    <property type="molecule type" value="Genomic_DNA"/>
</dbReference>
<dbReference type="RefSeq" id="WP_344864235.1">
    <property type="nucleotide sequence ID" value="NZ_BAAAZN010000011.1"/>
</dbReference>
<evidence type="ECO:0000313" key="3">
    <source>
        <dbReference type="Proteomes" id="UP001500689"/>
    </source>
</evidence>
<dbReference type="Proteomes" id="UP001500689">
    <property type="component" value="Unassembled WGS sequence"/>
</dbReference>
<evidence type="ECO:0000256" key="1">
    <source>
        <dbReference type="SAM" id="MobiDB-lite"/>
    </source>
</evidence>
<gene>
    <name evidence="2" type="ORF">GCM10022222_51990</name>
</gene>
<protein>
    <recommendedName>
        <fullName evidence="4">ATP-grasp target RiPP</fullName>
    </recommendedName>
</protein>
<proteinExistence type="predicted"/>